<sequence>MPTRNTPWPAGTPCWIDYGASDVDAARDFYGRLLGWEYTGGEPEYGGYLNATRDGEPAAGLGPLMNPADSPGWTTYFATDDAAATCARIREAGGTVVVEPMEVGPMGTMVIAADPQGNAFGLWQSGEHTGYRVFNEPGSLVWSEVAADDPAAAKEFYAAVFGFTYEDVPGAEGYQTFTLGDHPLGGVGGTQPGAAKGWTACFAVGSTDDTVAAVEAAGGKVTMAPMDTEYGRLAVVDDPWGAPFSVMQVPGDMPVPGS</sequence>
<dbReference type="Gene3D" id="3.10.180.10">
    <property type="entry name" value="2,3-Dihydroxybiphenyl 1,2-Dioxygenase, domain 1"/>
    <property type="match status" value="2"/>
</dbReference>
<dbReference type="PANTHER" id="PTHR33993:SF10">
    <property type="entry name" value="CONSERVED PROTEIN"/>
    <property type="match status" value="1"/>
</dbReference>
<dbReference type="OrthoDB" id="9793039at2"/>
<feature type="domain" description="VOC" evidence="1">
    <location>
        <begin position="139"/>
        <end position="249"/>
    </location>
</feature>
<dbReference type="AlphaFoldDB" id="A0A239G880"/>
<accession>A0A239G880</accession>
<evidence type="ECO:0000259" key="1">
    <source>
        <dbReference type="PROSITE" id="PS51819"/>
    </source>
</evidence>
<keyword evidence="3" id="KW-1185">Reference proteome</keyword>
<dbReference type="InterPro" id="IPR037523">
    <property type="entry name" value="VOC_core"/>
</dbReference>
<evidence type="ECO:0000313" key="3">
    <source>
        <dbReference type="Proteomes" id="UP000198373"/>
    </source>
</evidence>
<gene>
    <name evidence="2" type="ORF">SAMN06893096_10647</name>
</gene>
<proteinExistence type="predicted"/>
<dbReference type="PROSITE" id="PS51819">
    <property type="entry name" value="VOC"/>
    <property type="match status" value="2"/>
</dbReference>
<dbReference type="InterPro" id="IPR004360">
    <property type="entry name" value="Glyas_Fos-R_dOase_dom"/>
</dbReference>
<dbReference type="CDD" id="cd07247">
    <property type="entry name" value="SgaA_N_like"/>
    <property type="match status" value="2"/>
</dbReference>
<protein>
    <recommendedName>
        <fullName evidence="1">VOC domain-containing protein</fullName>
    </recommendedName>
</protein>
<dbReference type="Proteomes" id="UP000198373">
    <property type="component" value="Unassembled WGS sequence"/>
</dbReference>
<organism evidence="2 3">
    <name type="scientific">Geodermatophilus pulveris</name>
    <dbReference type="NCBI Taxonomy" id="1564159"/>
    <lineage>
        <taxon>Bacteria</taxon>
        <taxon>Bacillati</taxon>
        <taxon>Actinomycetota</taxon>
        <taxon>Actinomycetes</taxon>
        <taxon>Geodermatophilales</taxon>
        <taxon>Geodermatophilaceae</taxon>
        <taxon>Geodermatophilus</taxon>
    </lineage>
</organism>
<dbReference type="PANTHER" id="PTHR33993">
    <property type="entry name" value="GLYOXALASE-RELATED"/>
    <property type="match status" value="1"/>
</dbReference>
<dbReference type="Pfam" id="PF00903">
    <property type="entry name" value="Glyoxalase"/>
    <property type="match status" value="2"/>
</dbReference>
<name>A0A239G880_9ACTN</name>
<dbReference type="SUPFAM" id="SSF54593">
    <property type="entry name" value="Glyoxalase/Bleomycin resistance protein/Dihydroxybiphenyl dioxygenase"/>
    <property type="match status" value="2"/>
</dbReference>
<dbReference type="RefSeq" id="WP_089306072.1">
    <property type="nucleotide sequence ID" value="NZ_FZOO01000006.1"/>
</dbReference>
<reference evidence="3" key="1">
    <citation type="submission" date="2017-06" db="EMBL/GenBank/DDBJ databases">
        <authorList>
            <person name="Varghese N."/>
            <person name="Submissions S."/>
        </authorList>
    </citation>
    <scope>NUCLEOTIDE SEQUENCE [LARGE SCALE GENOMIC DNA]</scope>
    <source>
        <strain evidence="3">DSM 46839</strain>
    </source>
</reference>
<dbReference type="InterPro" id="IPR052164">
    <property type="entry name" value="Anthracycline_SecMetBiosynth"/>
</dbReference>
<dbReference type="EMBL" id="FZOO01000006">
    <property type="protein sequence ID" value="SNS64663.1"/>
    <property type="molecule type" value="Genomic_DNA"/>
</dbReference>
<evidence type="ECO:0000313" key="2">
    <source>
        <dbReference type="EMBL" id="SNS64663.1"/>
    </source>
</evidence>
<feature type="domain" description="VOC" evidence="1">
    <location>
        <begin position="12"/>
        <end position="125"/>
    </location>
</feature>
<dbReference type="InterPro" id="IPR029068">
    <property type="entry name" value="Glyas_Bleomycin-R_OHBP_Dase"/>
</dbReference>